<evidence type="ECO:0000313" key="2">
    <source>
        <dbReference type="EMBL" id="EAS05101.1"/>
    </source>
</evidence>
<proteinExistence type="predicted"/>
<protein>
    <submittedName>
        <fullName evidence="2">Uncharacterized protein</fullName>
    </submittedName>
</protein>
<dbReference type="EMBL" id="GG662407">
    <property type="protein sequence ID" value="EAS05101.1"/>
    <property type="molecule type" value="Genomic_DNA"/>
</dbReference>
<feature type="region of interest" description="Disordered" evidence="1">
    <location>
        <begin position="134"/>
        <end position="157"/>
    </location>
</feature>
<dbReference type="GeneID" id="7837583"/>
<dbReference type="HOGENOM" id="CLU_1457265_0_0_1"/>
<dbReference type="KEGG" id="tet:TTHERM_00762880"/>
<accession>I7MMK8</accession>
<sequence length="186" mass="22124">MNTNQYEKMIHKDNYFVTTNRHSYKELDLSATKQIIHNDKQKLIRIQQNSDSDIFKSIYQVDFYKQKKQKLKPQVLKKKSEKVSFQDLKEIEIQNEIKLKQSKSQKRINPCQQIQKSVYQLSYKQRSLSSSSISSDSEYEAVKNKKPSSNLTNTQQIKRPSQLRKSILINQTNKNIIEKTLFKNRY</sequence>
<dbReference type="RefSeq" id="XP_001025346.1">
    <property type="nucleotide sequence ID" value="XM_001025346.1"/>
</dbReference>
<dbReference type="Proteomes" id="UP000009168">
    <property type="component" value="Unassembled WGS sequence"/>
</dbReference>
<dbReference type="InParanoid" id="I7MMK8"/>
<reference evidence="3" key="1">
    <citation type="journal article" date="2006" name="PLoS Biol.">
        <title>Macronuclear genome sequence of the ciliate Tetrahymena thermophila, a model eukaryote.</title>
        <authorList>
            <person name="Eisen J.A."/>
            <person name="Coyne R.S."/>
            <person name="Wu M."/>
            <person name="Wu D."/>
            <person name="Thiagarajan M."/>
            <person name="Wortman J.R."/>
            <person name="Badger J.H."/>
            <person name="Ren Q."/>
            <person name="Amedeo P."/>
            <person name="Jones K.M."/>
            <person name="Tallon L.J."/>
            <person name="Delcher A.L."/>
            <person name="Salzberg S.L."/>
            <person name="Silva J.C."/>
            <person name="Haas B.J."/>
            <person name="Majoros W.H."/>
            <person name="Farzad M."/>
            <person name="Carlton J.M."/>
            <person name="Smith R.K. Jr."/>
            <person name="Garg J."/>
            <person name="Pearlman R.E."/>
            <person name="Karrer K.M."/>
            <person name="Sun L."/>
            <person name="Manning G."/>
            <person name="Elde N.C."/>
            <person name="Turkewitz A.P."/>
            <person name="Asai D.J."/>
            <person name="Wilkes D.E."/>
            <person name="Wang Y."/>
            <person name="Cai H."/>
            <person name="Collins K."/>
            <person name="Stewart B.A."/>
            <person name="Lee S.R."/>
            <person name="Wilamowska K."/>
            <person name="Weinberg Z."/>
            <person name="Ruzzo W.L."/>
            <person name="Wloga D."/>
            <person name="Gaertig J."/>
            <person name="Frankel J."/>
            <person name="Tsao C.-C."/>
            <person name="Gorovsky M.A."/>
            <person name="Keeling P.J."/>
            <person name="Waller R.F."/>
            <person name="Patron N.J."/>
            <person name="Cherry J.M."/>
            <person name="Stover N.A."/>
            <person name="Krieger C.J."/>
            <person name="del Toro C."/>
            <person name="Ryder H.F."/>
            <person name="Williamson S.C."/>
            <person name="Barbeau R.A."/>
            <person name="Hamilton E.P."/>
            <person name="Orias E."/>
        </authorList>
    </citation>
    <scope>NUCLEOTIDE SEQUENCE [LARGE SCALE GENOMIC DNA]</scope>
    <source>
        <strain evidence="3">SB210</strain>
    </source>
</reference>
<organism evidence="2 3">
    <name type="scientific">Tetrahymena thermophila (strain SB210)</name>
    <dbReference type="NCBI Taxonomy" id="312017"/>
    <lineage>
        <taxon>Eukaryota</taxon>
        <taxon>Sar</taxon>
        <taxon>Alveolata</taxon>
        <taxon>Ciliophora</taxon>
        <taxon>Intramacronucleata</taxon>
        <taxon>Oligohymenophorea</taxon>
        <taxon>Hymenostomatida</taxon>
        <taxon>Tetrahymenina</taxon>
        <taxon>Tetrahymenidae</taxon>
        <taxon>Tetrahymena</taxon>
    </lineage>
</organism>
<keyword evidence="3" id="KW-1185">Reference proteome</keyword>
<feature type="compositionally biased region" description="Polar residues" evidence="1">
    <location>
        <begin position="147"/>
        <end position="157"/>
    </location>
</feature>
<dbReference type="AlphaFoldDB" id="I7MMK8"/>
<evidence type="ECO:0000256" key="1">
    <source>
        <dbReference type="SAM" id="MobiDB-lite"/>
    </source>
</evidence>
<evidence type="ECO:0000313" key="3">
    <source>
        <dbReference type="Proteomes" id="UP000009168"/>
    </source>
</evidence>
<name>I7MMK8_TETTS</name>
<gene>
    <name evidence="2" type="ORF">TTHERM_00762880</name>
</gene>